<keyword evidence="2" id="KW-0812">Transmembrane</keyword>
<evidence type="ECO:0000313" key="4">
    <source>
        <dbReference type="Proteomes" id="UP000623467"/>
    </source>
</evidence>
<dbReference type="EMBL" id="JACAZH010000002">
    <property type="protein sequence ID" value="KAF7374240.1"/>
    <property type="molecule type" value="Genomic_DNA"/>
</dbReference>
<organism evidence="3 4">
    <name type="scientific">Mycena sanguinolenta</name>
    <dbReference type="NCBI Taxonomy" id="230812"/>
    <lineage>
        <taxon>Eukaryota</taxon>
        <taxon>Fungi</taxon>
        <taxon>Dikarya</taxon>
        <taxon>Basidiomycota</taxon>
        <taxon>Agaricomycotina</taxon>
        <taxon>Agaricomycetes</taxon>
        <taxon>Agaricomycetidae</taxon>
        <taxon>Agaricales</taxon>
        <taxon>Marasmiineae</taxon>
        <taxon>Mycenaceae</taxon>
        <taxon>Mycena</taxon>
    </lineage>
</organism>
<protein>
    <submittedName>
        <fullName evidence="3">Uncharacterized protein</fullName>
    </submittedName>
</protein>
<evidence type="ECO:0000256" key="2">
    <source>
        <dbReference type="SAM" id="Phobius"/>
    </source>
</evidence>
<feature type="transmembrane region" description="Helical" evidence="2">
    <location>
        <begin position="56"/>
        <end position="80"/>
    </location>
</feature>
<feature type="compositionally biased region" description="Polar residues" evidence="1">
    <location>
        <begin position="1"/>
        <end position="11"/>
    </location>
</feature>
<keyword evidence="2" id="KW-1133">Transmembrane helix</keyword>
<gene>
    <name evidence="3" type="ORF">MSAN_00306900</name>
</gene>
<reference evidence="3" key="1">
    <citation type="submission" date="2020-05" db="EMBL/GenBank/DDBJ databases">
        <title>Mycena genomes resolve the evolution of fungal bioluminescence.</title>
        <authorList>
            <person name="Tsai I.J."/>
        </authorList>
    </citation>
    <scope>NUCLEOTIDE SEQUENCE</scope>
    <source>
        <strain evidence="3">160909Yilan</strain>
    </source>
</reference>
<dbReference type="Proteomes" id="UP000623467">
    <property type="component" value="Unassembled WGS sequence"/>
</dbReference>
<feature type="region of interest" description="Disordered" evidence="1">
    <location>
        <begin position="1"/>
        <end position="29"/>
    </location>
</feature>
<comment type="caution">
    <text evidence="3">The sequence shown here is derived from an EMBL/GenBank/DDBJ whole genome shotgun (WGS) entry which is preliminary data.</text>
</comment>
<dbReference type="AlphaFoldDB" id="A0A8H6ZEN0"/>
<evidence type="ECO:0000313" key="3">
    <source>
        <dbReference type="EMBL" id="KAF7374240.1"/>
    </source>
</evidence>
<accession>A0A8H6ZEN0</accession>
<name>A0A8H6ZEN0_9AGAR</name>
<evidence type="ECO:0000256" key="1">
    <source>
        <dbReference type="SAM" id="MobiDB-lite"/>
    </source>
</evidence>
<keyword evidence="4" id="KW-1185">Reference proteome</keyword>
<sequence>MRPALSSTSLLQFEPGAHDRLDPPTTILQPSTKGTSMPILILLPHNQHARPHYGTYLYAGGVMHITGGGVMLSCVCLVRARTQSSYPLRSPQPHLRPSTLAASHASSAVGLYSAVSALCVCVGGIPPTLAPTAFVSAYAGSAMRVVGTGVMLGHVHPMPAWACA</sequence>
<keyword evidence="2" id="KW-0472">Membrane</keyword>
<proteinExistence type="predicted"/>